<sequence length="74" mass="8417">MPDLLSLRFLPSFLPYPSIHFQHQSIHSSSFPSSPFSNPSSQLGFLDSSINTARSGFQPHRLSRFPRFSVLFSF</sequence>
<dbReference type="EMBL" id="JAYWIO010000006">
    <property type="protein sequence ID" value="KAK7257952.1"/>
    <property type="molecule type" value="Genomic_DNA"/>
</dbReference>
<organism evidence="1 2">
    <name type="scientific">Crotalaria pallida</name>
    <name type="common">Smooth rattlebox</name>
    <name type="synonym">Crotalaria striata</name>
    <dbReference type="NCBI Taxonomy" id="3830"/>
    <lineage>
        <taxon>Eukaryota</taxon>
        <taxon>Viridiplantae</taxon>
        <taxon>Streptophyta</taxon>
        <taxon>Embryophyta</taxon>
        <taxon>Tracheophyta</taxon>
        <taxon>Spermatophyta</taxon>
        <taxon>Magnoliopsida</taxon>
        <taxon>eudicotyledons</taxon>
        <taxon>Gunneridae</taxon>
        <taxon>Pentapetalae</taxon>
        <taxon>rosids</taxon>
        <taxon>fabids</taxon>
        <taxon>Fabales</taxon>
        <taxon>Fabaceae</taxon>
        <taxon>Papilionoideae</taxon>
        <taxon>50 kb inversion clade</taxon>
        <taxon>genistoids sensu lato</taxon>
        <taxon>core genistoids</taxon>
        <taxon>Crotalarieae</taxon>
        <taxon>Crotalaria</taxon>
    </lineage>
</organism>
<evidence type="ECO:0000313" key="1">
    <source>
        <dbReference type="EMBL" id="KAK7257952.1"/>
    </source>
</evidence>
<protein>
    <submittedName>
        <fullName evidence="1">Uncharacterized protein</fullName>
    </submittedName>
</protein>
<accession>A0AAN9EIJ6</accession>
<dbReference type="AlphaFoldDB" id="A0AAN9EIJ6"/>
<evidence type="ECO:0000313" key="2">
    <source>
        <dbReference type="Proteomes" id="UP001372338"/>
    </source>
</evidence>
<gene>
    <name evidence="1" type="ORF">RIF29_32302</name>
</gene>
<proteinExistence type="predicted"/>
<reference evidence="1 2" key="1">
    <citation type="submission" date="2024-01" db="EMBL/GenBank/DDBJ databases">
        <title>The genomes of 5 underutilized Papilionoideae crops provide insights into root nodulation and disease resistanc.</title>
        <authorList>
            <person name="Yuan L."/>
        </authorList>
    </citation>
    <scope>NUCLEOTIDE SEQUENCE [LARGE SCALE GENOMIC DNA]</scope>
    <source>
        <strain evidence="1">ZHUSHIDOU_FW_LH</strain>
        <tissue evidence="1">Leaf</tissue>
    </source>
</reference>
<keyword evidence="2" id="KW-1185">Reference proteome</keyword>
<dbReference type="Proteomes" id="UP001372338">
    <property type="component" value="Unassembled WGS sequence"/>
</dbReference>
<name>A0AAN9EIJ6_CROPI</name>
<comment type="caution">
    <text evidence="1">The sequence shown here is derived from an EMBL/GenBank/DDBJ whole genome shotgun (WGS) entry which is preliminary data.</text>
</comment>